<gene>
    <name evidence="2" type="ORF">FVD38_25690</name>
</gene>
<proteinExistence type="predicted"/>
<dbReference type="EMBL" id="VPFD01000047">
    <property type="protein sequence ID" value="TXF96071.1"/>
    <property type="molecule type" value="Genomic_DNA"/>
</dbReference>
<dbReference type="Gene3D" id="3.40.50.300">
    <property type="entry name" value="P-loop containing nucleotide triphosphate hydrolases"/>
    <property type="match status" value="2"/>
</dbReference>
<dbReference type="PANTHER" id="PTHR42926">
    <property type="match status" value="1"/>
</dbReference>
<organism evidence="2 3">
    <name type="scientific">Massilia arenae</name>
    <dbReference type="NCBI Taxonomy" id="2603288"/>
    <lineage>
        <taxon>Bacteria</taxon>
        <taxon>Pseudomonadati</taxon>
        <taxon>Pseudomonadota</taxon>
        <taxon>Betaproteobacteria</taxon>
        <taxon>Burkholderiales</taxon>
        <taxon>Oxalobacteraceae</taxon>
        <taxon>Telluria group</taxon>
        <taxon>Massilia</taxon>
    </lineage>
</organism>
<dbReference type="Pfam" id="PF06745">
    <property type="entry name" value="ATPase"/>
    <property type="match status" value="2"/>
</dbReference>
<dbReference type="InterPro" id="IPR027417">
    <property type="entry name" value="P-loop_NTPase"/>
</dbReference>
<feature type="domain" description="KaiC" evidence="1">
    <location>
        <begin position="303"/>
        <end position="535"/>
    </location>
</feature>
<accession>A0A5C7FZ18</accession>
<sequence length="580" mass="63222">MSQKPCVIAKLDSAALVRARVWVIGIAWRAYQSLKGCQQPCGVTARLCPLLNKATLRIRHHLDTLINTGIAGLDEIFLGGIPRHNNLIVEGPPGSGKTTLGLGFIHAGAAQYGEPGVIVSFELDSAKLLRDAAGFDWDLQAQIDKGMVKIIQTSPAVLLSEFRNGDGAFADALRSMGAKRLLIDGLTPMRLYAEVHDLPFREDVHLLIEGLNRLGVTTLVTAERDESMATPAHERFVFDTIIELTRAEHKRRVERRLTVTKSRGQDFIGGSHTMRIEAHQGVHVYRRAHSRPKAIDDQPTSDQRISTGVPAIDGLMDGGLYEGSVTMVSGISGTGKTVLSVQFLTAAVRQGRKTLLVTLDEHPRQLIRNAASLGFDLEGMIARGELFLQYESPLELDLDVHFHSVTSLAEREGIDCIVFDSVAVYELSSRSEVADYLYALATYCKNRLATVFFNYESPELLGVSQISEELKGSHLVDNIILLSYVEISTVLRRAIAIPKVRGSRIHQVTREYIIAAGGVALLDEDTSPTATANAVPQLPFSAYSSLLSRSPTRQSPAIDVAVAQGDALPPSVELPVEDAP</sequence>
<evidence type="ECO:0000313" key="2">
    <source>
        <dbReference type="EMBL" id="TXF96071.1"/>
    </source>
</evidence>
<dbReference type="InterPro" id="IPR014774">
    <property type="entry name" value="KaiC-like_dom"/>
</dbReference>
<comment type="caution">
    <text evidence="2">The sequence shown here is derived from an EMBL/GenBank/DDBJ whole genome shotgun (WGS) entry which is preliminary data.</text>
</comment>
<evidence type="ECO:0000313" key="3">
    <source>
        <dbReference type="Proteomes" id="UP000321413"/>
    </source>
</evidence>
<protein>
    <recommendedName>
        <fullName evidence="1">KaiC domain-containing protein</fullName>
    </recommendedName>
</protein>
<feature type="domain" description="KaiC" evidence="1">
    <location>
        <begin position="64"/>
        <end position="298"/>
    </location>
</feature>
<dbReference type="Proteomes" id="UP000321413">
    <property type="component" value="Unassembled WGS sequence"/>
</dbReference>
<dbReference type="InterPro" id="IPR010624">
    <property type="entry name" value="KaiC_dom"/>
</dbReference>
<dbReference type="SMART" id="SM00382">
    <property type="entry name" value="AAA"/>
    <property type="match status" value="2"/>
</dbReference>
<name>A0A5C7FZ18_9BURK</name>
<dbReference type="SUPFAM" id="SSF52540">
    <property type="entry name" value="P-loop containing nucleoside triphosphate hydrolases"/>
    <property type="match status" value="2"/>
</dbReference>
<dbReference type="AlphaFoldDB" id="A0A5C7FZ18"/>
<evidence type="ECO:0000259" key="1">
    <source>
        <dbReference type="PROSITE" id="PS51146"/>
    </source>
</evidence>
<dbReference type="PANTHER" id="PTHR42926:SF1">
    <property type="entry name" value="CIRCADIAN CLOCK OSCILLATOR PROTEIN KAIC 1"/>
    <property type="match status" value="1"/>
</dbReference>
<dbReference type="GO" id="GO:0005524">
    <property type="term" value="F:ATP binding"/>
    <property type="evidence" value="ECO:0007669"/>
    <property type="project" value="InterPro"/>
</dbReference>
<reference evidence="2 3" key="1">
    <citation type="submission" date="2019-08" db="EMBL/GenBank/DDBJ databases">
        <title>Massilia golmudensis sp. nov., isolated from sand in the Qinghai-Tibetan Plateau.</title>
        <authorList>
            <person name="Zhang B."/>
        </authorList>
    </citation>
    <scope>NUCLEOTIDE SEQUENCE [LARGE SCALE GENOMIC DNA]</scope>
    <source>
        <strain evidence="2 3">GEM5</strain>
    </source>
</reference>
<keyword evidence="3" id="KW-1185">Reference proteome</keyword>
<dbReference type="PROSITE" id="PS51146">
    <property type="entry name" value="KAIC"/>
    <property type="match status" value="2"/>
</dbReference>
<dbReference type="InterPro" id="IPR003593">
    <property type="entry name" value="AAA+_ATPase"/>
</dbReference>
<dbReference type="InterPro" id="IPR051347">
    <property type="entry name" value="Circadian_clock_KaiC-rel"/>
</dbReference>